<dbReference type="OrthoDB" id="2985014at2759"/>
<protein>
    <submittedName>
        <fullName evidence="2">MFS transporter superfamily</fullName>
    </submittedName>
</protein>
<feature type="transmembrane region" description="Helical" evidence="1">
    <location>
        <begin position="18"/>
        <end position="41"/>
    </location>
</feature>
<feature type="transmembrane region" description="Helical" evidence="1">
    <location>
        <begin position="86"/>
        <end position="107"/>
    </location>
</feature>
<keyword evidence="1" id="KW-0812">Transmembrane</keyword>
<dbReference type="SUPFAM" id="SSF103473">
    <property type="entry name" value="MFS general substrate transporter"/>
    <property type="match status" value="1"/>
</dbReference>
<organism evidence="2 3">
    <name type="scientific">Septoria linicola</name>
    <dbReference type="NCBI Taxonomy" id="215465"/>
    <lineage>
        <taxon>Eukaryota</taxon>
        <taxon>Fungi</taxon>
        <taxon>Dikarya</taxon>
        <taxon>Ascomycota</taxon>
        <taxon>Pezizomycotina</taxon>
        <taxon>Dothideomycetes</taxon>
        <taxon>Dothideomycetidae</taxon>
        <taxon>Mycosphaerellales</taxon>
        <taxon>Mycosphaerellaceae</taxon>
        <taxon>Septoria</taxon>
    </lineage>
</organism>
<dbReference type="EMBL" id="CP099420">
    <property type="protein sequence ID" value="USW50676.1"/>
    <property type="molecule type" value="Genomic_DNA"/>
</dbReference>
<evidence type="ECO:0000256" key="1">
    <source>
        <dbReference type="SAM" id="Phobius"/>
    </source>
</evidence>
<feature type="transmembrane region" description="Helical" evidence="1">
    <location>
        <begin position="53"/>
        <end position="74"/>
    </location>
</feature>
<dbReference type="InterPro" id="IPR036259">
    <property type="entry name" value="MFS_trans_sf"/>
</dbReference>
<keyword evidence="1" id="KW-0472">Membrane</keyword>
<sequence length="160" mass="18085">MAGCVVCFVLFFTISSKIGIYIACVLGTMFYSVYFIPFWAGRSSTLKGMTGSAFALAFQSCVGQVGGVIGPQLFQSKWAHNGYRTSFAICAAAIIEAWAFNLWAWWLTRNVEWDVRRIRRLRIRAEKEGRVHGGEDVAVYQERQFYTGLRKSEKKKTATV</sequence>
<evidence type="ECO:0000313" key="2">
    <source>
        <dbReference type="EMBL" id="USW50676.1"/>
    </source>
</evidence>
<gene>
    <name evidence="2" type="ORF">Slin15195_G039950</name>
</gene>
<accession>A0A9Q9ARF0</accession>
<keyword evidence="3" id="KW-1185">Reference proteome</keyword>
<dbReference type="AlphaFoldDB" id="A0A9Q9ARF0"/>
<keyword evidence="1" id="KW-1133">Transmembrane helix</keyword>
<evidence type="ECO:0000313" key="3">
    <source>
        <dbReference type="Proteomes" id="UP001056384"/>
    </source>
</evidence>
<dbReference type="Proteomes" id="UP001056384">
    <property type="component" value="Chromosome 3"/>
</dbReference>
<reference evidence="2" key="1">
    <citation type="submission" date="2022-06" db="EMBL/GenBank/DDBJ databases">
        <title>Complete genome sequences of two strains of the flax pathogen Septoria linicola.</title>
        <authorList>
            <person name="Lapalu N."/>
            <person name="Simon A."/>
            <person name="Demenou B."/>
            <person name="Paumier D."/>
            <person name="Guillot M.-P."/>
            <person name="Gout L."/>
            <person name="Valade R."/>
        </authorList>
    </citation>
    <scope>NUCLEOTIDE SEQUENCE</scope>
    <source>
        <strain evidence="2">SE15195</strain>
    </source>
</reference>
<name>A0A9Q9ARF0_9PEZI</name>
<proteinExistence type="predicted"/>